<feature type="region of interest" description="Disordered" evidence="3">
    <location>
        <begin position="1203"/>
        <end position="1229"/>
    </location>
</feature>
<accession>A0ABY6TY97</accession>
<dbReference type="PANTHER" id="PTHR46082">
    <property type="entry name" value="ATP/GTP-BINDING PROTEIN-RELATED"/>
    <property type="match status" value="1"/>
</dbReference>
<protein>
    <recommendedName>
        <fullName evidence="5">NACHT domain-containing protein</fullName>
    </recommendedName>
</protein>
<dbReference type="SMART" id="SM00248">
    <property type="entry name" value="ANK"/>
    <property type="match status" value="7"/>
</dbReference>
<dbReference type="InterPro" id="IPR002110">
    <property type="entry name" value="Ankyrin_rpt"/>
</dbReference>
<proteinExistence type="predicted"/>
<feature type="repeat" description="ANK" evidence="2">
    <location>
        <begin position="1121"/>
        <end position="1150"/>
    </location>
</feature>
<dbReference type="PROSITE" id="PS50837">
    <property type="entry name" value="NACHT"/>
    <property type="match status" value="1"/>
</dbReference>
<feature type="repeat" description="ANK" evidence="2">
    <location>
        <begin position="1055"/>
        <end position="1084"/>
    </location>
</feature>
<keyword evidence="7" id="KW-1185">Reference proteome</keyword>
<feature type="transmembrane region" description="Helical" evidence="4">
    <location>
        <begin position="20"/>
        <end position="39"/>
    </location>
</feature>
<dbReference type="InterPro" id="IPR007111">
    <property type="entry name" value="NACHT_NTPase"/>
</dbReference>
<comment type="caution">
    <text evidence="6">The sequence shown here is derived from an EMBL/GenBank/DDBJ whole genome shotgun (WGS) entry which is preliminary data.</text>
</comment>
<dbReference type="InterPro" id="IPR053137">
    <property type="entry name" value="NLR-like"/>
</dbReference>
<name>A0ABY6TY97_BIOOC</name>
<feature type="domain" description="NACHT" evidence="5">
    <location>
        <begin position="518"/>
        <end position="664"/>
    </location>
</feature>
<dbReference type="Gene3D" id="1.25.40.20">
    <property type="entry name" value="Ankyrin repeat-containing domain"/>
    <property type="match status" value="1"/>
</dbReference>
<dbReference type="InterPro" id="IPR035994">
    <property type="entry name" value="Nucleoside_phosphorylase_sf"/>
</dbReference>
<dbReference type="SUPFAM" id="SSF52540">
    <property type="entry name" value="P-loop containing nucleoside triphosphate hydrolases"/>
    <property type="match status" value="1"/>
</dbReference>
<dbReference type="Gene3D" id="3.40.50.300">
    <property type="entry name" value="P-loop containing nucleotide triphosphate hydrolases"/>
    <property type="match status" value="1"/>
</dbReference>
<organism evidence="6 7">
    <name type="scientific">Bionectria ochroleuca</name>
    <name type="common">Gliocladium roseum</name>
    <dbReference type="NCBI Taxonomy" id="29856"/>
    <lineage>
        <taxon>Eukaryota</taxon>
        <taxon>Fungi</taxon>
        <taxon>Dikarya</taxon>
        <taxon>Ascomycota</taxon>
        <taxon>Pezizomycotina</taxon>
        <taxon>Sordariomycetes</taxon>
        <taxon>Hypocreomycetidae</taxon>
        <taxon>Hypocreales</taxon>
        <taxon>Bionectriaceae</taxon>
        <taxon>Clonostachys</taxon>
    </lineage>
</organism>
<feature type="repeat" description="ANK" evidence="2">
    <location>
        <begin position="986"/>
        <end position="1018"/>
    </location>
</feature>
<dbReference type="Pfam" id="PF12796">
    <property type="entry name" value="Ank_2"/>
    <property type="match status" value="2"/>
</dbReference>
<dbReference type="PANTHER" id="PTHR46082:SF11">
    <property type="entry name" value="AAA+ ATPASE DOMAIN-CONTAINING PROTEIN-RELATED"/>
    <property type="match status" value="1"/>
</dbReference>
<dbReference type="InterPro" id="IPR054471">
    <property type="entry name" value="GPIID_WHD"/>
</dbReference>
<feature type="compositionally biased region" description="Polar residues" evidence="3">
    <location>
        <begin position="1217"/>
        <end position="1228"/>
    </location>
</feature>
<feature type="repeat" description="ANK" evidence="2">
    <location>
        <begin position="1019"/>
        <end position="1051"/>
    </location>
</feature>
<sequence>MSSFKPPDKFARDFTRSHSAAWIFICAFLVLVASICFLWRRLGLGDHRGPRHEATTTSEPAGNANNELHNVAEIGATMLGNGNRNASDAISTQEERMSRDYGVACTPEADAPKQILANADYTIGWICAIATEFVAAQAFLDEKHEGPASVSPNDNNNYSLGKIGKHNVAIAVLPHGEYGTSSAATVARDMLHAFPNLRIGLMVGIGGGAPSHKNDIRLGDVVVSASGKEKGGVFQYDFGRAIQDQAFQRTGFLNQPPLVLRAAVSGLIAQYEIKGHQFEKSINHIFAKKPRLWKKYRRPELATDRLYQSSVLHPLTDESSCTTACGNDPSTLVVRPKRAEDEDNPLIHYGLIASGNSLMKDALVRDKFAKENDVLCFEMEAAGLMNHFPCLVIRGICDYSDTHKNKEWQGYAAMTAAAYAKDLLYKIIPSRVEDEKRLSELVESVSQRVDAIHQVASETRATTKLIQGDTHLNEVRKWLAPPDPSTNLNQARNLYHQGTGQWFLETVAYLRWIKTKNSFLWLYGIPGCGKTILSSTIITNLDLTQPNVNLLYFFFNFNDVEKRSLDKAIRSLIFQLYSKHTNFRSEVNTVYFSCGNGKRQPDALTLDRLLRHMLSKAEDIYIILDALDESERHNGSYSSGSLLDWIKGLQDEATNTHILIASRPEHEIMASFNDWAHADEMIELQSGLVSGDIAAYTKARVSKIRRWEKRPEIQTEIEVTLLQKADGMFRWVSCQLDTLERCLDRTHVRRELQNLPRTLDATYEQILRRIDPSQLSTTKRLLQFLTYSERPLTLEEAVDLIAVDPSSQPAFTREDRMPIPEEIIQYCSSLVALTHKEEQATEIQLAHFSVKEYLLSGRLEPDLAKGLDEIYAKADIVTVCLSYLHTIHELCSPQEARAQYHLAEFSAGYWMKYAKDVEASYKAIVPRAKAYLLCLKAFQFGCQLYDPFKYKEYRFQPLYYVSFWGLIYSSRFLLENGADINAQGGTYSTALQAASVEGHMEIAQLLIKNGADINAQGGRYNTALQAASAKGHTEIAEILIQKGADINAQGGFYGNALQAASAEGHTEIAEMLIQKGADLNAHGGFYGNALQATLERGRLEIAQILIQGGANINAEGGGYGNALQAASAEGYTEIAQLLIQKGADVNAQGAVYRDALEAASENGRTEIAQMLIQKRANVNAQGSLMMAPSPDGSMINYTHNTNGEISTPNRLRDQAPGNGQTARSSNNHTLRDYRIQLEFLKRQNKERLRMFRQEQDNISGVPGDG</sequence>
<keyword evidence="2" id="KW-0040">ANK repeat</keyword>
<dbReference type="SUPFAM" id="SSF53167">
    <property type="entry name" value="Purine and uridine phosphorylases"/>
    <property type="match status" value="1"/>
</dbReference>
<dbReference type="SUPFAM" id="SSF48403">
    <property type="entry name" value="Ankyrin repeat"/>
    <property type="match status" value="1"/>
</dbReference>
<dbReference type="InterPro" id="IPR027417">
    <property type="entry name" value="P-loop_NTPase"/>
</dbReference>
<keyword evidence="4" id="KW-0472">Membrane</keyword>
<evidence type="ECO:0000259" key="5">
    <source>
        <dbReference type="PROSITE" id="PS50837"/>
    </source>
</evidence>
<reference evidence="6 7" key="1">
    <citation type="submission" date="2019-06" db="EMBL/GenBank/DDBJ databases">
        <authorList>
            <person name="Broberg M."/>
        </authorList>
    </citation>
    <scope>NUCLEOTIDE SEQUENCE [LARGE SCALE GENOMIC DNA]</scope>
</reference>
<gene>
    <name evidence="6" type="ORF">CLO192961_LOCUS98262</name>
</gene>
<evidence type="ECO:0000256" key="2">
    <source>
        <dbReference type="PROSITE-ProRule" id="PRU00023"/>
    </source>
</evidence>
<dbReference type="Pfam" id="PF24883">
    <property type="entry name" value="NPHP3_N"/>
    <property type="match status" value="1"/>
</dbReference>
<dbReference type="Proteomes" id="UP000766486">
    <property type="component" value="Unassembled WGS sequence"/>
</dbReference>
<dbReference type="InterPro" id="IPR056884">
    <property type="entry name" value="NPHP3-like_N"/>
</dbReference>
<dbReference type="PROSITE" id="PS50297">
    <property type="entry name" value="ANK_REP_REGION"/>
    <property type="match status" value="4"/>
</dbReference>
<evidence type="ECO:0000256" key="1">
    <source>
        <dbReference type="ARBA" id="ARBA00022737"/>
    </source>
</evidence>
<evidence type="ECO:0000313" key="7">
    <source>
        <dbReference type="Proteomes" id="UP000766486"/>
    </source>
</evidence>
<dbReference type="Gene3D" id="3.40.50.1580">
    <property type="entry name" value="Nucleoside phosphorylase domain"/>
    <property type="match status" value="1"/>
</dbReference>
<dbReference type="Pfam" id="PF22939">
    <property type="entry name" value="WHD_GPIID"/>
    <property type="match status" value="1"/>
</dbReference>
<dbReference type="PROSITE" id="PS50088">
    <property type="entry name" value="ANK_REPEAT"/>
    <property type="match status" value="4"/>
</dbReference>
<evidence type="ECO:0000256" key="3">
    <source>
        <dbReference type="SAM" id="MobiDB-lite"/>
    </source>
</evidence>
<keyword evidence="4" id="KW-1133">Transmembrane helix</keyword>
<dbReference type="EMBL" id="CABFNS010000698">
    <property type="protein sequence ID" value="VUC23003.1"/>
    <property type="molecule type" value="Genomic_DNA"/>
</dbReference>
<evidence type="ECO:0000256" key="4">
    <source>
        <dbReference type="SAM" id="Phobius"/>
    </source>
</evidence>
<evidence type="ECO:0000313" key="6">
    <source>
        <dbReference type="EMBL" id="VUC23003.1"/>
    </source>
</evidence>
<dbReference type="InterPro" id="IPR036770">
    <property type="entry name" value="Ankyrin_rpt-contain_sf"/>
</dbReference>
<keyword evidence="4" id="KW-0812">Transmembrane</keyword>
<keyword evidence="1" id="KW-0677">Repeat</keyword>